<keyword evidence="2" id="KW-1185">Reference proteome</keyword>
<organism evidence="1 2">
    <name type="scientific">Streptomyces salinarius</name>
    <dbReference type="NCBI Taxonomy" id="2762598"/>
    <lineage>
        <taxon>Bacteria</taxon>
        <taxon>Bacillati</taxon>
        <taxon>Actinomycetota</taxon>
        <taxon>Actinomycetes</taxon>
        <taxon>Kitasatosporales</taxon>
        <taxon>Streptomycetaceae</taxon>
        <taxon>Streptomyces</taxon>
    </lineage>
</organism>
<evidence type="ECO:0000313" key="2">
    <source>
        <dbReference type="Proteomes" id="UP001614264"/>
    </source>
</evidence>
<evidence type="ECO:0000313" key="1">
    <source>
        <dbReference type="EMBL" id="MFI7873489.1"/>
    </source>
</evidence>
<accession>A0ABW8BEN0</accession>
<dbReference type="EMBL" id="JBITPR010000046">
    <property type="protein sequence ID" value="MFI7873489.1"/>
    <property type="molecule type" value="Genomic_DNA"/>
</dbReference>
<reference evidence="1 2" key="1">
    <citation type="submission" date="2024-07" db="EMBL/GenBank/DDBJ databases">
        <title>Whole genome sequencing of Prodigiosin pigment-producing Streptomyces salinarius isolated from rhizosphere soil of Arachis hypogaea.</title>
        <authorList>
            <person name="Vidhya A."/>
            <person name="Ramya S."/>
        </authorList>
    </citation>
    <scope>NUCLEOTIDE SEQUENCE [LARGE SCALE GENOMIC DNA]</scope>
    <source>
        <strain evidence="1 2">VRMG2420</strain>
    </source>
</reference>
<dbReference type="Proteomes" id="UP001614264">
    <property type="component" value="Unassembled WGS sequence"/>
</dbReference>
<name>A0ABW8BEN0_9ACTN</name>
<protein>
    <submittedName>
        <fullName evidence="1">Uncharacterized protein</fullName>
    </submittedName>
</protein>
<proteinExistence type="predicted"/>
<dbReference type="RefSeq" id="WP_233644968.1">
    <property type="nucleotide sequence ID" value="NZ_JBITPR010000046.1"/>
</dbReference>
<gene>
    <name evidence="1" type="ORF">AB4829_23175</name>
</gene>
<comment type="caution">
    <text evidence="1">The sequence shown here is derived from an EMBL/GenBank/DDBJ whole genome shotgun (WGS) entry which is preliminary data.</text>
</comment>
<sequence>MAGRRTAQRLGGLLAGMASGGLGEALRQASLGDLIGRDRFEVVDELVTQLAGAGGDLDGQAARDAVCDVLDELFGDADSWEELEKEATTRNDVVRLLELFLTHYIYNRVPVVAERLGTIADPEAARRADRQMRQIIEDCVAIRLPDNALSMDWSGPEGRAVVEGALELAYQALEGLA</sequence>